<comment type="caution">
    <text evidence="9">The sequence shown here is derived from an EMBL/GenBank/DDBJ whole genome shotgun (WGS) entry which is preliminary data.</text>
</comment>
<reference evidence="9 10" key="1">
    <citation type="submission" date="2018-06" db="EMBL/GenBank/DDBJ databases">
        <title>Paenibacillus imtechensis sp. nov.</title>
        <authorList>
            <person name="Pinnaka A.K."/>
            <person name="Singh H."/>
            <person name="Kaur M."/>
        </authorList>
    </citation>
    <scope>NUCLEOTIDE SEQUENCE [LARGE SCALE GENOMIC DNA]</scope>
    <source>
        <strain evidence="9 10">SMB1</strain>
    </source>
</reference>
<feature type="domain" description="MgtC/SapB/SrpB/YhiD N-terminal" evidence="8">
    <location>
        <begin position="7"/>
        <end position="136"/>
    </location>
</feature>
<dbReference type="OrthoDB" id="9811198at2"/>
<sequence>MQVAVRLFVAVLLGGLIGFEREQNNHAAGLRTHIMVCMGSCLLMLLSAYGFAAFAEETNVRMDPARLAAAVITGIGFLGAGTILHTGKSITGLTTAASIWVVSAIGLSVGAGFYFASISATIIVLFTLWALNKAERRFMNGKKERVFVIMTDKRADMLEKLQGLLLASGIMVRKASMQTEIENGMTQDRHVIRLHLSLRKQEEPLSVMEKLHRVEGVQSISME</sequence>
<comment type="similarity">
    <text evidence="2">Belongs to the MgtC/SapB family.</text>
</comment>
<evidence type="ECO:0000256" key="5">
    <source>
        <dbReference type="ARBA" id="ARBA00022989"/>
    </source>
</evidence>
<dbReference type="InterPro" id="IPR049177">
    <property type="entry name" value="MgtC_SapB_SrpB_YhiD_N"/>
</dbReference>
<evidence type="ECO:0000256" key="3">
    <source>
        <dbReference type="ARBA" id="ARBA00022475"/>
    </source>
</evidence>
<dbReference type="Proteomes" id="UP000249522">
    <property type="component" value="Unassembled WGS sequence"/>
</dbReference>
<protein>
    <submittedName>
        <fullName evidence="9">Magnesium transporter MgtC</fullName>
    </submittedName>
</protein>
<evidence type="ECO:0000259" key="8">
    <source>
        <dbReference type="Pfam" id="PF02308"/>
    </source>
</evidence>
<dbReference type="GO" id="GO:0005886">
    <property type="term" value="C:plasma membrane"/>
    <property type="evidence" value="ECO:0007669"/>
    <property type="project" value="UniProtKB-SubCell"/>
</dbReference>
<evidence type="ECO:0000256" key="6">
    <source>
        <dbReference type="ARBA" id="ARBA00023136"/>
    </source>
</evidence>
<evidence type="ECO:0000313" key="10">
    <source>
        <dbReference type="Proteomes" id="UP000249522"/>
    </source>
</evidence>
<accession>A0A2W1LMT8</accession>
<keyword evidence="6 7" id="KW-0472">Membrane</keyword>
<keyword evidence="3" id="KW-1003">Cell membrane</keyword>
<feature type="transmembrane region" description="Helical" evidence="7">
    <location>
        <begin position="67"/>
        <end position="87"/>
    </location>
</feature>
<keyword evidence="4 7" id="KW-0812">Transmembrane</keyword>
<feature type="transmembrane region" description="Helical" evidence="7">
    <location>
        <begin position="34"/>
        <end position="55"/>
    </location>
</feature>
<comment type="subcellular location">
    <subcellularLocation>
        <location evidence="1">Cell membrane</location>
        <topology evidence="1">Multi-pass membrane protein</topology>
    </subcellularLocation>
</comment>
<evidence type="ECO:0000256" key="2">
    <source>
        <dbReference type="ARBA" id="ARBA00009298"/>
    </source>
</evidence>
<gene>
    <name evidence="9" type="ORF">DNH61_14370</name>
</gene>
<dbReference type="EMBL" id="QKRB01000044">
    <property type="protein sequence ID" value="PZD95754.1"/>
    <property type="molecule type" value="Genomic_DNA"/>
</dbReference>
<keyword evidence="5 7" id="KW-1133">Transmembrane helix</keyword>
<organism evidence="9 10">
    <name type="scientific">Paenibacillus sambharensis</name>
    <dbReference type="NCBI Taxonomy" id="1803190"/>
    <lineage>
        <taxon>Bacteria</taxon>
        <taxon>Bacillati</taxon>
        <taxon>Bacillota</taxon>
        <taxon>Bacilli</taxon>
        <taxon>Bacillales</taxon>
        <taxon>Paenibacillaceae</taxon>
        <taxon>Paenibacillus</taxon>
    </lineage>
</organism>
<keyword evidence="10" id="KW-1185">Reference proteome</keyword>
<evidence type="ECO:0000256" key="7">
    <source>
        <dbReference type="SAM" id="Phobius"/>
    </source>
</evidence>
<name>A0A2W1LMT8_9BACL</name>
<dbReference type="InterPro" id="IPR003416">
    <property type="entry name" value="MgtC/SapB/SrpB/YhiD_fam"/>
</dbReference>
<evidence type="ECO:0000256" key="1">
    <source>
        <dbReference type="ARBA" id="ARBA00004651"/>
    </source>
</evidence>
<evidence type="ECO:0000256" key="4">
    <source>
        <dbReference type="ARBA" id="ARBA00022692"/>
    </source>
</evidence>
<proteinExistence type="inferred from homology"/>
<evidence type="ECO:0000313" key="9">
    <source>
        <dbReference type="EMBL" id="PZD95754.1"/>
    </source>
</evidence>
<dbReference type="PANTHER" id="PTHR33778:SF1">
    <property type="entry name" value="MAGNESIUM TRANSPORTER YHID-RELATED"/>
    <property type="match status" value="1"/>
</dbReference>
<dbReference type="PANTHER" id="PTHR33778">
    <property type="entry name" value="PROTEIN MGTC"/>
    <property type="match status" value="1"/>
</dbReference>
<dbReference type="AlphaFoldDB" id="A0A2W1LMT8"/>
<feature type="transmembrane region" description="Helical" evidence="7">
    <location>
        <begin position="99"/>
        <end position="131"/>
    </location>
</feature>
<dbReference type="Pfam" id="PF02308">
    <property type="entry name" value="MgtC"/>
    <property type="match status" value="1"/>
</dbReference>
<dbReference type="PRINTS" id="PR01837">
    <property type="entry name" value="MGTCSAPBPROT"/>
</dbReference>